<feature type="domain" description="Putative amidase" evidence="1">
    <location>
        <begin position="193"/>
        <end position="333"/>
    </location>
</feature>
<dbReference type="EMBL" id="VULX01000006">
    <property type="protein sequence ID" value="MSR91012.1"/>
    <property type="molecule type" value="Genomic_DNA"/>
</dbReference>
<dbReference type="RefSeq" id="WP_154530890.1">
    <property type="nucleotide sequence ID" value="NZ_VULX01000006.1"/>
</dbReference>
<dbReference type="InterPro" id="IPR024301">
    <property type="entry name" value="Amidase_6"/>
</dbReference>
<dbReference type="PANTHER" id="PTHR40032:SF1">
    <property type="entry name" value="EXPORTED PROTEIN"/>
    <property type="match status" value="1"/>
</dbReference>
<evidence type="ECO:0000259" key="1">
    <source>
        <dbReference type="Pfam" id="PF12671"/>
    </source>
</evidence>
<evidence type="ECO:0000313" key="3">
    <source>
        <dbReference type="Proteomes" id="UP000460287"/>
    </source>
</evidence>
<sequence length="344" mass="40156">MKLQNSSSMNGKLNNNKDEINVKQTIDDYFKLQSNAIINLKQPHLKHICSESLYFVLHENTELLINKIKSFHSRIIYYNVTTEFCSLTFENNTCTAKVKSKETLKFDNVSKETLRINLHEFELSKIKNKWIIFKDKDLNVNNNYSNRNSQEQHIRNKLSLEIQIALFRDLIEKKKTDLMVIPNDDDRNLNRGMMRLYQIENWNKRPKQWGDFDNMGGDCTNYASQVLYAGGAPMITVGNYKWYYYGYNNRYPSWTGVEEFYDYLINNKADGVHGIEVQSVNELKTGDIIQMDLDGDGVFNHTSVVCNPLGYNGVLPTITSHSLDRFNEPILTFNFTDIRLIHLR</sequence>
<dbReference type="PANTHER" id="PTHR40032">
    <property type="entry name" value="EXPORTED PROTEIN-RELATED"/>
    <property type="match status" value="1"/>
</dbReference>
<dbReference type="AlphaFoldDB" id="A0A7X2MXP7"/>
<evidence type="ECO:0000313" key="2">
    <source>
        <dbReference type="EMBL" id="MSR91012.1"/>
    </source>
</evidence>
<keyword evidence="3" id="KW-1185">Reference proteome</keyword>
<protein>
    <submittedName>
        <fullName evidence="2">Amidase domain-containing protein</fullName>
    </submittedName>
</protein>
<dbReference type="Proteomes" id="UP000460287">
    <property type="component" value="Unassembled WGS sequence"/>
</dbReference>
<reference evidence="2 3" key="1">
    <citation type="submission" date="2019-08" db="EMBL/GenBank/DDBJ databases">
        <title>In-depth cultivation of the pig gut microbiome towards novel bacterial diversity and tailored functional studies.</title>
        <authorList>
            <person name="Wylensek D."/>
            <person name="Hitch T.C.A."/>
            <person name="Clavel T."/>
        </authorList>
    </citation>
    <scope>NUCLEOTIDE SEQUENCE [LARGE SCALE GENOMIC DNA]</scope>
    <source>
        <strain evidence="2 3">WCA-383-APC-5B</strain>
    </source>
</reference>
<dbReference type="Pfam" id="PF12671">
    <property type="entry name" value="Amidase_6"/>
    <property type="match status" value="1"/>
</dbReference>
<comment type="caution">
    <text evidence="2">The sequence shown here is derived from an EMBL/GenBank/DDBJ whole genome shotgun (WGS) entry which is preliminary data.</text>
</comment>
<name>A0A7X2MXP7_9CLOT</name>
<gene>
    <name evidence="2" type="ORF">FYJ33_06220</name>
</gene>
<organism evidence="2 3">
    <name type="scientific">Inconstantimicrobium porci</name>
    <dbReference type="NCBI Taxonomy" id="2652291"/>
    <lineage>
        <taxon>Bacteria</taxon>
        <taxon>Bacillati</taxon>
        <taxon>Bacillota</taxon>
        <taxon>Clostridia</taxon>
        <taxon>Eubacteriales</taxon>
        <taxon>Clostridiaceae</taxon>
        <taxon>Inconstantimicrobium</taxon>
    </lineage>
</organism>
<accession>A0A7X2MXP7</accession>
<proteinExistence type="predicted"/>